<evidence type="ECO:0000256" key="7">
    <source>
        <dbReference type="SAM" id="Phobius"/>
    </source>
</evidence>
<feature type="transmembrane region" description="Helical" evidence="7">
    <location>
        <begin position="387"/>
        <end position="410"/>
    </location>
</feature>
<dbReference type="PANTHER" id="PTHR23517:SF1">
    <property type="match status" value="1"/>
</dbReference>
<evidence type="ECO:0000256" key="3">
    <source>
        <dbReference type="ARBA" id="ARBA00022475"/>
    </source>
</evidence>
<feature type="domain" description="Major facilitator superfamily (MFS) profile" evidence="8">
    <location>
        <begin position="233"/>
        <end position="441"/>
    </location>
</feature>
<comment type="subcellular location">
    <subcellularLocation>
        <location evidence="1">Cell membrane</location>
        <topology evidence="1">Multi-pass membrane protein</topology>
    </subcellularLocation>
</comment>
<dbReference type="InterPro" id="IPR050171">
    <property type="entry name" value="MFS_Transporters"/>
</dbReference>
<comment type="caution">
    <text evidence="9">The sequence shown here is derived from an EMBL/GenBank/DDBJ whole genome shotgun (WGS) entry which is preliminary data.</text>
</comment>
<dbReference type="EMBL" id="QFQD01000057">
    <property type="protein sequence ID" value="PZQ80747.1"/>
    <property type="molecule type" value="Genomic_DNA"/>
</dbReference>
<dbReference type="NCBIfam" id="NF003477">
    <property type="entry name" value="PRK05122.1"/>
    <property type="match status" value="1"/>
</dbReference>
<dbReference type="PROSITE" id="PS50850">
    <property type="entry name" value="MFS"/>
    <property type="match status" value="1"/>
</dbReference>
<dbReference type="Gene3D" id="1.20.1250.20">
    <property type="entry name" value="MFS general substrate transporter like domains"/>
    <property type="match status" value="1"/>
</dbReference>
<evidence type="ECO:0000259" key="8">
    <source>
        <dbReference type="PROSITE" id="PS50850"/>
    </source>
</evidence>
<feature type="transmembrane region" description="Helical" evidence="7">
    <location>
        <begin position="323"/>
        <end position="346"/>
    </location>
</feature>
<feature type="transmembrane region" description="Helical" evidence="7">
    <location>
        <begin position="288"/>
        <end position="311"/>
    </location>
</feature>
<dbReference type="GO" id="GO:0005886">
    <property type="term" value="C:plasma membrane"/>
    <property type="evidence" value="ECO:0007669"/>
    <property type="project" value="UniProtKB-SubCell"/>
</dbReference>
<gene>
    <name evidence="9" type="ORF">DI549_16070</name>
</gene>
<feature type="transmembrane region" description="Helical" evidence="7">
    <location>
        <begin position="97"/>
        <end position="118"/>
    </location>
</feature>
<feature type="transmembrane region" description="Helical" evidence="7">
    <location>
        <begin position="416"/>
        <end position="437"/>
    </location>
</feature>
<keyword evidence="3" id="KW-1003">Cell membrane</keyword>
<evidence type="ECO:0000313" key="9">
    <source>
        <dbReference type="EMBL" id="PZQ80747.1"/>
    </source>
</evidence>
<dbReference type="InterPro" id="IPR020846">
    <property type="entry name" value="MFS_dom"/>
</dbReference>
<keyword evidence="5 7" id="KW-1133">Transmembrane helix</keyword>
<evidence type="ECO:0000256" key="6">
    <source>
        <dbReference type="ARBA" id="ARBA00023136"/>
    </source>
</evidence>
<evidence type="ECO:0000313" key="10">
    <source>
        <dbReference type="Proteomes" id="UP000248887"/>
    </source>
</evidence>
<dbReference type="Proteomes" id="UP000248887">
    <property type="component" value="Unassembled WGS sequence"/>
</dbReference>
<dbReference type="InterPro" id="IPR011701">
    <property type="entry name" value="MFS"/>
</dbReference>
<sequence>MLSCLDRKPALSSARACVWTAAIPNPRSAAFRACRVRIEPALSPRTGAVTSQPIAQGTPVLLRILPISFVNFCTYLGVGLPLAVLPAYVVYELKLGVVLGGLSVSSQFVSTMVTRSLAGRMSDAIGARRTVIYGLVAALLAGLMLTAVPMARDMPLFAYGLIVTSRLLLGFGESCSGTGTITWNIGRVGPLHTAQVMSWGGVAAYGAIAAGGPIGGYAFGLDGLWAVGLLATLAPAIGLAVAFSHAETPIVPGDRATAGRTLVLVLPFGLALMLGAIGFGGVASFGGLMFVAAGWSGASLLVAVFGLSFAGTRVVFAGQIERFGGYAVAVAALALETVGLAMIWLATSPLPALIGAAFAGLGFGLVFPALGVELMKRVPASSRGGALGIYTVFLDLALALTGPVAGLIIGHAGYPGIFAAAALCSIAGIGLVAFCYMNRKA</sequence>
<protein>
    <submittedName>
        <fullName evidence="9">MFS transporter</fullName>
    </submittedName>
</protein>
<dbReference type="GO" id="GO:0022857">
    <property type="term" value="F:transmembrane transporter activity"/>
    <property type="evidence" value="ECO:0007669"/>
    <property type="project" value="InterPro"/>
</dbReference>
<evidence type="ECO:0000256" key="4">
    <source>
        <dbReference type="ARBA" id="ARBA00022692"/>
    </source>
</evidence>
<feature type="transmembrane region" description="Helical" evidence="7">
    <location>
        <begin position="224"/>
        <end position="243"/>
    </location>
</feature>
<reference evidence="9 10" key="1">
    <citation type="submission" date="2017-08" db="EMBL/GenBank/DDBJ databases">
        <title>Infants hospitalized years apart are colonized by the same room-sourced microbial strains.</title>
        <authorList>
            <person name="Brooks B."/>
            <person name="Olm M.R."/>
            <person name="Firek B.A."/>
            <person name="Baker R."/>
            <person name="Thomas B.C."/>
            <person name="Morowitz M.J."/>
            <person name="Banfield J.F."/>
        </authorList>
    </citation>
    <scope>NUCLEOTIDE SEQUENCE [LARGE SCALE GENOMIC DNA]</scope>
    <source>
        <strain evidence="9">S2_005_001_R2_27</strain>
    </source>
</reference>
<feature type="transmembrane region" description="Helical" evidence="7">
    <location>
        <begin position="196"/>
        <end position="218"/>
    </location>
</feature>
<feature type="transmembrane region" description="Helical" evidence="7">
    <location>
        <begin position="263"/>
        <end position="282"/>
    </location>
</feature>
<dbReference type="InterPro" id="IPR036259">
    <property type="entry name" value="MFS_trans_sf"/>
</dbReference>
<feature type="transmembrane region" description="Helical" evidence="7">
    <location>
        <begin position="69"/>
        <end position="91"/>
    </location>
</feature>
<keyword evidence="6 7" id="KW-0472">Membrane</keyword>
<feature type="transmembrane region" description="Helical" evidence="7">
    <location>
        <begin position="352"/>
        <end position="375"/>
    </location>
</feature>
<keyword evidence="2" id="KW-0813">Transport</keyword>
<proteinExistence type="predicted"/>
<accession>A0A2W5SDC1</accession>
<dbReference type="PANTHER" id="PTHR23517">
    <property type="entry name" value="RESISTANCE PROTEIN MDTM, PUTATIVE-RELATED-RELATED"/>
    <property type="match status" value="1"/>
</dbReference>
<evidence type="ECO:0000256" key="1">
    <source>
        <dbReference type="ARBA" id="ARBA00004651"/>
    </source>
</evidence>
<dbReference type="SUPFAM" id="SSF103473">
    <property type="entry name" value="MFS general substrate transporter"/>
    <property type="match status" value="1"/>
</dbReference>
<name>A0A2W5SDC1_ANCNO</name>
<evidence type="ECO:0000256" key="5">
    <source>
        <dbReference type="ARBA" id="ARBA00022989"/>
    </source>
</evidence>
<dbReference type="AlphaFoldDB" id="A0A2W5SDC1"/>
<keyword evidence="4 7" id="KW-0812">Transmembrane</keyword>
<evidence type="ECO:0000256" key="2">
    <source>
        <dbReference type="ARBA" id="ARBA00022448"/>
    </source>
</evidence>
<feature type="transmembrane region" description="Helical" evidence="7">
    <location>
        <begin position="130"/>
        <end position="150"/>
    </location>
</feature>
<organism evidence="9 10">
    <name type="scientific">Ancylobacter novellus</name>
    <name type="common">Thiobacillus novellus</name>
    <dbReference type="NCBI Taxonomy" id="921"/>
    <lineage>
        <taxon>Bacteria</taxon>
        <taxon>Pseudomonadati</taxon>
        <taxon>Pseudomonadota</taxon>
        <taxon>Alphaproteobacteria</taxon>
        <taxon>Hyphomicrobiales</taxon>
        <taxon>Xanthobacteraceae</taxon>
        <taxon>Ancylobacter</taxon>
    </lineage>
</organism>
<dbReference type="Pfam" id="PF07690">
    <property type="entry name" value="MFS_1"/>
    <property type="match status" value="1"/>
</dbReference>